<proteinExistence type="predicted"/>
<organism evidence="2 3">
    <name type="scientific">Williamsia limnetica</name>
    <dbReference type="NCBI Taxonomy" id="882452"/>
    <lineage>
        <taxon>Bacteria</taxon>
        <taxon>Bacillati</taxon>
        <taxon>Actinomycetota</taxon>
        <taxon>Actinomycetes</taxon>
        <taxon>Mycobacteriales</taxon>
        <taxon>Nocardiaceae</taxon>
        <taxon>Williamsia</taxon>
    </lineage>
</organism>
<dbReference type="AlphaFoldDB" id="A0A318S0Q2"/>
<evidence type="ECO:0000256" key="1">
    <source>
        <dbReference type="SAM" id="MobiDB-lite"/>
    </source>
</evidence>
<dbReference type="Proteomes" id="UP000247591">
    <property type="component" value="Unassembled WGS sequence"/>
</dbReference>
<accession>A0A318S0Q2</accession>
<name>A0A318S0Q2_WILLI</name>
<comment type="caution">
    <text evidence="2">The sequence shown here is derived from an EMBL/GenBank/DDBJ whole genome shotgun (WGS) entry which is preliminary data.</text>
</comment>
<dbReference type="EMBL" id="QJSP01000008">
    <property type="protein sequence ID" value="PYE16554.1"/>
    <property type="molecule type" value="Genomic_DNA"/>
</dbReference>
<keyword evidence="3" id="KW-1185">Reference proteome</keyword>
<gene>
    <name evidence="2" type="ORF">DFR67_108308</name>
</gene>
<feature type="region of interest" description="Disordered" evidence="1">
    <location>
        <begin position="8"/>
        <end position="34"/>
    </location>
</feature>
<reference evidence="2 3" key="1">
    <citation type="submission" date="2018-06" db="EMBL/GenBank/DDBJ databases">
        <title>Genomic Encyclopedia of Type Strains, Phase IV (KMG-IV): sequencing the most valuable type-strain genomes for metagenomic binning, comparative biology and taxonomic classification.</title>
        <authorList>
            <person name="Goeker M."/>
        </authorList>
    </citation>
    <scope>NUCLEOTIDE SEQUENCE [LARGE SCALE GENOMIC DNA]</scope>
    <source>
        <strain evidence="2 3">DSM 45521</strain>
    </source>
</reference>
<sequence>MAIFLVGCSSEPSSTSGGEPSSSTSGGVSGRSGSASSYEALCIENTDKVVNDSQLSAMGFANMTLAEKISGITDATLEAADDWYSTTSMTLGDEQRTALEFSVDKVVNEYPNRSNYTFKTYAGDPNDASTHAWCLSK</sequence>
<evidence type="ECO:0000313" key="3">
    <source>
        <dbReference type="Proteomes" id="UP000247591"/>
    </source>
</evidence>
<dbReference type="RefSeq" id="WP_146240457.1">
    <property type="nucleotide sequence ID" value="NZ_QJSP01000008.1"/>
</dbReference>
<protein>
    <submittedName>
        <fullName evidence="2">Uncharacterized protein</fullName>
    </submittedName>
</protein>
<evidence type="ECO:0000313" key="2">
    <source>
        <dbReference type="EMBL" id="PYE16554.1"/>
    </source>
</evidence>